<dbReference type="GO" id="GO:0005783">
    <property type="term" value="C:endoplasmic reticulum"/>
    <property type="evidence" value="ECO:0000318"/>
    <property type="project" value="GO_Central"/>
</dbReference>
<keyword evidence="8 11" id="KW-1133">Transmembrane helix</keyword>
<dbReference type="GO" id="GO:0031201">
    <property type="term" value="C:SNARE complex"/>
    <property type="evidence" value="ECO:0000318"/>
    <property type="project" value="GO_Central"/>
</dbReference>
<dbReference type="InParanoid" id="A0A1D8PPZ2"/>
<dbReference type="GO" id="GO:0015031">
    <property type="term" value="P:protein transport"/>
    <property type="evidence" value="ECO:0007669"/>
    <property type="project" value="UniProtKB-KW"/>
</dbReference>
<evidence type="ECO:0000256" key="3">
    <source>
        <dbReference type="ARBA" id="ARBA00022448"/>
    </source>
</evidence>
<evidence type="ECO:0000256" key="4">
    <source>
        <dbReference type="ARBA" id="ARBA00022692"/>
    </source>
</evidence>
<dbReference type="EMBL" id="CP017628">
    <property type="protein sequence ID" value="AOW30201.1"/>
    <property type="molecule type" value="Genomic_DNA"/>
</dbReference>
<feature type="region of interest" description="Disordered" evidence="10">
    <location>
        <begin position="112"/>
        <end position="139"/>
    </location>
</feature>
<dbReference type="OrthoDB" id="4008582at2759"/>
<dbReference type="GeneID" id="3639226"/>
<dbReference type="GO" id="GO:0006890">
    <property type="term" value="P:retrograde vesicle-mediated transport, Golgi to endoplasmic reticulum"/>
    <property type="evidence" value="ECO:0000318"/>
    <property type="project" value="GO_Central"/>
</dbReference>
<reference evidence="13 14" key="1">
    <citation type="journal article" date="2004" name="Proc. Natl. Acad. Sci. U.S.A.">
        <title>The diploid genome sequence of Candida albicans.</title>
        <authorList>
            <person name="Jones T."/>
            <person name="Federspiel N.A."/>
            <person name="Chibana H."/>
            <person name="Dungan J."/>
            <person name="Kalman S."/>
            <person name="Magee B.B."/>
            <person name="Newport G."/>
            <person name="Thorstenson Y.R."/>
            <person name="Agabian N."/>
            <person name="Magee P.T."/>
            <person name="Davis R.W."/>
            <person name="Scherer S."/>
        </authorList>
    </citation>
    <scope>NUCLEOTIDE SEQUENCE [LARGE SCALE GENOMIC DNA]</scope>
    <source>
        <strain evidence="14">SC5314 / ATCC MYA-2876</strain>
    </source>
</reference>
<evidence type="ECO:0000256" key="6">
    <source>
        <dbReference type="ARBA" id="ARBA00022892"/>
    </source>
</evidence>
<reference evidence="13 14" key="2">
    <citation type="journal article" date="2007" name="Genome Biol.">
        <title>Assembly of the Candida albicans genome into sixteen supercontigs aligned on the eight chromosomes.</title>
        <authorList>
            <person name="van het Hoog M."/>
            <person name="Rast T.J."/>
            <person name="Martchenko M."/>
            <person name="Grindle S."/>
            <person name="Dignard D."/>
            <person name="Hogues H."/>
            <person name="Cuomo C."/>
            <person name="Berriman M."/>
            <person name="Scherer S."/>
            <person name="Magee B.B."/>
            <person name="Whiteway M."/>
            <person name="Chibana H."/>
            <person name="Nantel A."/>
            <person name="Magee P.T."/>
        </authorList>
    </citation>
    <scope>GENOME REANNOTATION</scope>
    <source>
        <strain evidence="14">SC5314 / ATCC MYA-2876</strain>
    </source>
</reference>
<dbReference type="Pfam" id="PF09753">
    <property type="entry name" value="Use1"/>
    <property type="match status" value="1"/>
</dbReference>
<dbReference type="eggNOG" id="ENOG502SZ4C">
    <property type="taxonomic scope" value="Eukaryota"/>
</dbReference>
<feature type="compositionally biased region" description="Low complexity" evidence="10">
    <location>
        <begin position="117"/>
        <end position="134"/>
    </location>
</feature>
<dbReference type="OMA" id="YHESIQD"/>
<dbReference type="VEuPathDB" id="FungiDB:C6_02680W_A"/>
<proteinExistence type="inferred from homology"/>
<evidence type="ECO:0000256" key="5">
    <source>
        <dbReference type="ARBA" id="ARBA00022824"/>
    </source>
</evidence>
<keyword evidence="9 11" id="KW-0472">Membrane</keyword>
<evidence type="ECO:0000256" key="8">
    <source>
        <dbReference type="ARBA" id="ARBA00022989"/>
    </source>
</evidence>
<feature type="transmembrane region" description="Helical" evidence="11">
    <location>
        <begin position="252"/>
        <end position="276"/>
    </location>
</feature>
<dbReference type="STRING" id="237561.A0A1D8PPZ2"/>
<accession>A0A1D8PPZ2</accession>
<dbReference type="Proteomes" id="UP000000559">
    <property type="component" value="Chromosome 6"/>
</dbReference>
<keyword evidence="7" id="KW-0653">Protein transport</keyword>
<keyword evidence="3" id="KW-0813">Transport</keyword>
<evidence type="ECO:0000313" key="12">
    <source>
        <dbReference type="CGD" id="CAL0000198891"/>
    </source>
</evidence>
<comment type="subcellular location">
    <subcellularLocation>
        <location evidence="1">Endoplasmic reticulum membrane</location>
        <topology evidence="1">Single-pass type IV membrane protein</topology>
    </subcellularLocation>
</comment>
<gene>
    <name evidence="13" type="ordered locus">CAALFM_C602680WA</name>
    <name evidence="12" type="ordered locus">orf19.12985</name>
</gene>
<evidence type="ECO:0000313" key="13">
    <source>
        <dbReference type="EMBL" id="AOW30201.1"/>
    </source>
</evidence>
<evidence type="ECO:0000256" key="11">
    <source>
        <dbReference type="SAM" id="Phobius"/>
    </source>
</evidence>
<evidence type="ECO:0000256" key="1">
    <source>
        <dbReference type="ARBA" id="ARBA00004163"/>
    </source>
</evidence>
<dbReference type="RefSeq" id="XP_719102.2">
    <property type="nucleotide sequence ID" value="XM_714009.2"/>
</dbReference>
<evidence type="ECO:0000256" key="2">
    <source>
        <dbReference type="ARBA" id="ARBA00007891"/>
    </source>
</evidence>
<keyword evidence="5" id="KW-0256">Endoplasmic reticulum</keyword>
<name>A0A1D8PPZ2_CANAL</name>
<dbReference type="KEGG" id="cal:CAALFM_C602680WA"/>
<comment type="similarity">
    <text evidence="2">Belongs to the USE1 family.</text>
</comment>
<dbReference type="AlphaFoldDB" id="A0A1D8PPZ2"/>
<dbReference type="PANTHER" id="PTHR13050">
    <property type="entry name" value="USE1-LIKE PROTEIN"/>
    <property type="match status" value="1"/>
</dbReference>
<evidence type="ECO:0000256" key="10">
    <source>
        <dbReference type="SAM" id="MobiDB-lite"/>
    </source>
</evidence>
<keyword evidence="4 11" id="KW-0812">Transmembrane</keyword>
<evidence type="ECO:0000256" key="9">
    <source>
        <dbReference type="ARBA" id="ARBA00023136"/>
    </source>
</evidence>
<dbReference type="SMR" id="A0A1D8PPZ2"/>
<dbReference type="GO" id="GO:0005484">
    <property type="term" value="F:SNAP receptor activity"/>
    <property type="evidence" value="ECO:0000318"/>
    <property type="project" value="GO_Central"/>
</dbReference>
<keyword evidence="13" id="KW-0675">Receptor</keyword>
<reference evidence="13 14" key="3">
    <citation type="journal article" date="2013" name="Genome Biol.">
        <title>Assembly of a phased diploid Candida albicans genome facilitates allele-specific measurements and provides a simple model for repeat and indel structure.</title>
        <authorList>
            <person name="Muzzey D."/>
            <person name="Schwartz K."/>
            <person name="Weissman J.S."/>
            <person name="Sherlock G."/>
        </authorList>
    </citation>
    <scope>NUCLEOTIDE SEQUENCE [LARGE SCALE GENOMIC DNA]</scope>
    <source>
        <strain evidence="14">SC5314 / ATCC MYA-2876</strain>
    </source>
</reference>
<protein>
    <submittedName>
        <fullName evidence="13">SNAP receptor</fullName>
    </submittedName>
</protein>
<dbReference type="InterPro" id="IPR019150">
    <property type="entry name" value="Vesicle_transport_protein_Use1"/>
</dbReference>
<evidence type="ECO:0000256" key="7">
    <source>
        <dbReference type="ARBA" id="ARBA00022927"/>
    </source>
</evidence>
<evidence type="ECO:0000313" key="14">
    <source>
        <dbReference type="Proteomes" id="UP000000559"/>
    </source>
</evidence>
<dbReference type="GO" id="GO:0005789">
    <property type="term" value="C:endoplasmic reticulum membrane"/>
    <property type="evidence" value="ECO:0007669"/>
    <property type="project" value="UniProtKB-SubCell"/>
</dbReference>
<dbReference type="FunCoup" id="A0A1D8PPZ2">
    <property type="interactions" value="151"/>
</dbReference>
<dbReference type="CGD" id="CAL0000198891">
    <property type="gene designation" value="orf19.12985"/>
</dbReference>
<keyword evidence="14" id="KW-1185">Reference proteome</keyword>
<sequence length="280" mass="32088">MPLTSIHTIESILSQINKDVQELDIPSIYQLSTTTTTANTIPKTSPYITRFKLLQIKNSLTNLNDQFHANFTSSNNKHYHNVKQTLDKLYINEIDEKLYIVDKLITQYDDANSPTTLNGDDQQQQNQQGEQNLQRGNSGVITNDEELSSLRQRLLSSSKLHQINQDNTSESDSTKLNEYHESIQDDIVNELSELTSTLKSKAIEFSNKLLNQDSDILQQTHDNLSINRTMFDTLNKNLNDYLLNKTGWSISIWTLLKFAVALIVIFVVMLLFIIIVPRIR</sequence>
<dbReference type="PANTHER" id="PTHR13050:SF7">
    <property type="entry name" value="VESICLE TRANSPORT PROTEIN USE1"/>
    <property type="match status" value="1"/>
</dbReference>
<keyword evidence="6" id="KW-0931">ER-Golgi transport</keyword>
<organism evidence="13 14">
    <name type="scientific">Candida albicans (strain SC5314 / ATCC MYA-2876)</name>
    <name type="common">Yeast</name>
    <dbReference type="NCBI Taxonomy" id="237561"/>
    <lineage>
        <taxon>Eukaryota</taxon>
        <taxon>Fungi</taxon>
        <taxon>Dikarya</taxon>
        <taxon>Ascomycota</taxon>
        <taxon>Saccharomycotina</taxon>
        <taxon>Pichiomycetes</taxon>
        <taxon>Debaryomycetaceae</taxon>
        <taxon>Candida/Lodderomyces clade</taxon>
        <taxon>Candida</taxon>
    </lineage>
</organism>